<evidence type="ECO:0000313" key="2">
    <source>
        <dbReference type="Proteomes" id="UP001595812"/>
    </source>
</evidence>
<dbReference type="RefSeq" id="WP_386096627.1">
    <property type="nucleotide sequence ID" value="NZ_JBHSAT010000004.1"/>
</dbReference>
<reference evidence="2" key="1">
    <citation type="journal article" date="2019" name="Int. J. Syst. Evol. Microbiol.">
        <title>The Global Catalogue of Microorganisms (GCM) 10K type strain sequencing project: providing services to taxonomists for standard genome sequencing and annotation.</title>
        <authorList>
            <consortium name="The Broad Institute Genomics Platform"/>
            <consortium name="The Broad Institute Genome Sequencing Center for Infectious Disease"/>
            <person name="Wu L."/>
            <person name="Ma J."/>
        </authorList>
    </citation>
    <scope>NUCLEOTIDE SEQUENCE [LARGE SCALE GENOMIC DNA]</scope>
    <source>
        <strain evidence="2">CECT 8979</strain>
    </source>
</reference>
<comment type="caution">
    <text evidence="1">The sequence shown here is derived from an EMBL/GenBank/DDBJ whole genome shotgun (WGS) entry which is preliminary data.</text>
</comment>
<organism evidence="1 2">
    <name type="scientific">Winogradskyella maritima</name>
    <dbReference type="NCBI Taxonomy" id="1517766"/>
    <lineage>
        <taxon>Bacteria</taxon>
        <taxon>Pseudomonadati</taxon>
        <taxon>Bacteroidota</taxon>
        <taxon>Flavobacteriia</taxon>
        <taxon>Flavobacteriales</taxon>
        <taxon>Flavobacteriaceae</taxon>
        <taxon>Winogradskyella</taxon>
    </lineage>
</organism>
<evidence type="ECO:0008006" key="3">
    <source>
        <dbReference type="Google" id="ProtNLM"/>
    </source>
</evidence>
<dbReference type="EMBL" id="JBHSAT010000004">
    <property type="protein sequence ID" value="MFC3876060.1"/>
    <property type="molecule type" value="Genomic_DNA"/>
</dbReference>
<evidence type="ECO:0000313" key="1">
    <source>
        <dbReference type="EMBL" id="MFC3876060.1"/>
    </source>
</evidence>
<sequence length="173" mass="20459">MKKIFLALIFISIVCTQCKSVGDSELTLDEKQSIENLIQNEINTMIEAVNKKDIKTYMEKMPLDFIIYDENGEIITREKQRERALRDWSIIKKTLNNQMNIDSIDYTSRDSLYVYTSQRWERLMFQRDGITTDTVLTTQKHKELWKKGKLGWIGYDIEELGGNIFINGKKYKR</sequence>
<gene>
    <name evidence="1" type="ORF">ACFOSX_02350</name>
</gene>
<accession>A0ABV8AGE4</accession>
<proteinExistence type="predicted"/>
<keyword evidence="2" id="KW-1185">Reference proteome</keyword>
<dbReference type="Proteomes" id="UP001595812">
    <property type="component" value="Unassembled WGS sequence"/>
</dbReference>
<name>A0ABV8AGE4_9FLAO</name>
<protein>
    <recommendedName>
        <fullName evidence="3">DUF4440 domain-containing protein</fullName>
    </recommendedName>
</protein>